<dbReference type="STRING" id="1003.SAMN04488541_100637"/>
<sequence>MKNLLMKNLLALVVFLLLFSCTKQEEFSIVPVPESGIKFYTQGKGNKVVIHYDQEIYDGDWIQIDDLPKLYHRLDTSYSYEPNTTSVIRINYPMFDSDVKDLWISRSYIRRITFQEVWRWFYAYTSLGLPAYSLYLHLVNYRKIAQPFNLPSKTDSPRYVVSFPTFTPKEWTENEFKLFWHGNNFDRLQTMVIERTDGRPIRIQTSEGYGAKMEYK</sequence>
<dbReference type="Proteomes" id="UP000199513">
    <property type="component" value="Unassembled WGS sequence"/>
</dbReference>
<protein>
    <recommendedName>
        <fullName evidence="4">NigD-like protein</fullName>
    </recommendedName>
</protein>
<evidence type="ECO:0000313" key="2">
    <source>
        <dbReference type="EMBL" id="SFE74794.1"/>
    </source>
</evidence>
<evidence type="ECO:0000256" key="1">
    <source>
        <dbReference type="SAM" id="SignalP"/>
    </source>
</evidence>
<evidence type="ECO:0008006" key="4">
    <source>
        <dbReference type="Google" id="ProtNLM"/>
    </source>
</evidence>
<dbReference type="RefSeq" id="WP_091540905.1">
    <property type="nucleotide sequence ID" value="NZ_FONY01000006.1"/>
</dbReference>
<accession>A0A1I2D2S3</accession>
<proteinExistence type="predicted"/>
<evidence type="ECO:0000313" key="3">
    <source>
        <dbReference type="Proteomes" id="UP000199513"/>
    </source>
</evidence>
<gene>
    <name evidence="2" type="ORF">SAMN04488541_100637</name>
</gene>
<name>A0A1I2D2S3_9BACT</name>
<organism evidence="2 3">
    <name type="scientific">Thermoflexibacter ruber</name>
    <dbReference type="NCBI Taxonomy" id="1003"/>
    <lineage>
        <taxon>Bacteria</taxon>
        <taxon>Pseudomonadati</taxon>
        <taxon>Bacteroidota</taxon>
        <taxon>Cytophagia</taxon>
        <taxon>Cytophagales</taxon>
        <taxon>Thermoflexibacteraceae</taxon>
        <taxon>Thermoflexibacter</taxon>
    </lineage>
</organism>
<reference evidence="2 3" key="1">
    <citation type="submission" date="2016-10" db="EMBL/GenBank/DDBJ databases">
        <authorList>
            <person name="de Groot N.N."/>
        </authorList>
    </citation>
    <scope>NUCLEOTIDE SEQUENCE [LARGE SCALE GENOMIC DNA]</scope>
    <source>
        <strain>GEY</strain>
        <strain evidence="3">DSM 9560</strain>
    </source>
</reference>
<dbReference type="AlphaFoldDB" id="A0A1I2D2S3"/>
<dbReference type="PROSITE" id="PS51257">
    <property type="entry name" value="PROKAR_LIPOPROTEIN"/>
    <property type="match status" value="1"/>
</dbReference>
<dbReference type="EMBL" id="FONY01000006">
    <property type="protein sequence ID" value="SFE74794.1"/>
    <property type="molecule type" value="Genomic_DNA"/>
</dbReference>
<feature type="signal peptide" evidence="1">
    <location>
        <begin position="1"/>
        <end position="25"/>
    </location>
</feature>
<keyword evidence="1" id="KW-0732">Signal</keyword>
<keyword evidence="3" id="KW-1185">Reference proteome</keyword>
<feature type="chain" id="PRO_5011715900" description="NigD-like protein" evidence="1">
    <location>
        <begin position="26"/>
        <end position="216"/>
    </location>
</feature>